<evidence type="ECO:0000313" key="1">
    <source>
        <dbReference type="Proteomes" id="UP000694904"/>
    </source>
</evidence>
<dbReference type="PANTHER" id="PTHR47331">
    <property type="entry name" value="PHD-TYPE DOMAIN-CONTAINING PROTEIN"/>
    <property type="match status" value="1"/>
</dbReference>
<evidence type="ECO:0000313" key="2">
    <source>
        <dbReference type="RefSeq" id="XP_017872929.1"/>
    </source>
</evidence>
<proteinExistence type="predicted"/>
<dbReference type="Proteomes" id="UP000694904">
    <property type="component" value="Unplaced"/>
</dbReference>
<organism evidence="1 2">
    <name type="scientific">Drosophila arizonae</name>
    <name type="common">Fruit fly</name>
    <dbReference type="NCBI Taxonomy" id="7263"/>
    <lineage>
        <taxon>Eukaryota</taxon>
        <taxon>Metazoa</taxon>
        <taxon>Ecdysozoa</taxon>
        <taxon>Arthropoda</taxon>
        <taxon>Hexapoda</taxon>
        <taxon>Insecta</taxon>
        <taxon>Pterygota</taxon>
        <taxon>Neoptera</taxon>
        <taxon>Endopterygota</taxon>
        <taxon>Diptera</taxon>
        <taxon>Brachycera</taxon>
        <taxon>Muscomorpha</taxon>
        <taxon>Ephydroidea</taxon>
        <taxon>Drosophilidae</taxon>
        <taxon>Drosophila</taxon>
    </lineage>
</organism>
<name>A0ABM1Q0E3_DROAR</name>
<dbReference type="GeneID" id="108620533"/>
<gene>
    <name evidence="2" type="primary">LOC108620533</name>
</gene>
<dbReference type="PANTHER" id="PTHR47331:SF1">
    <property type="entry name" value="GAG-LIKE PROTEIN"/>
    <property type="match status" value="1"/>
</dbReference>
<accession>A0ABM1Q0E3</accession>
<dbReference type="RefSeq" id="XP_017872929.1">
    <property type="nucleotide sequence ID" value="XM_018017440.1"/>
</dbReference>
<protein>
    <submittedName>
        <fullName evidence="2">Uncharacterized protein LOC108620533</fullName>
    </submittedName>
</protein>
<sequence>MDINALLQRFWEREELPLFTSANTEDELVETHFVQTHSRNAEERYIVELSFKQGNPEFANTFHGAKCRFLAVERRLMKDAPLRSQYVQFMREYMQLDHMKEVDAEEDATSKKVFYMPHHPMLAAKLRVVFEGSFQYQDGRSLNDALYIGPCIQRNLFNVCMRFRMHKFSANIMERTSFSTIETLQTLHSYIRDCVCAIPRSQVIRTCQGPQA</sequence>
<reference evidence="2" key="1">
    <citation type="submission" date="2025-08" db="UniProtKB">
        <authorList>
            <consortium name="RefSeq"/>
        </authorList>
    </citation>
    <scope>IDENTIFICATION</scope>
    <source>
        <tissue evidence="2">Whole organism</tissue>
    </source>
</reference>
<keyword evidence="1" id="KW-1185">Reference proteome</keyword>